<dbReference type="GO" id="GO:1904315">
    <property type="term" value="F:transmitter-gated monoatomic ion channel activity involved in regulation of postsynaptic membrane potential"/>
    <property type="evidence" value="ECO:0000318"/>
    <property type="project" value="GO_Central"/>
</dbReference>
<keyword evidence="9" id="KW-0675">Receptor</keyword>
<dbReference type="AlphaFoldDB" id="A0A7M7P639"/>
<evidence type="ECO:0000256" key="3">
    <source>
        <dbReference type="ARBA" id="ARBA00022692"/>
    </source>
</evidence>
<dbReference type="SUPFAM" id="SSF90112">
    <property type="entry name" value="Neurotransmitter-gated ion-channel transmembrane pore"/>
    <property type="match status" value="1"/>
</dbReference>
<evidence type="ECO:0000256" key="12">
    <source>
        <dbReference type="ARBA" id="ARBA00023303"/>
    </source>
</evidence>
<keyword evidence="19" id="KW-1185">Reference proteome</keyword>
<evidence type="ECO:0000256" key="2">
    <source>
        <dbReference type="ARBA" id="ARBA00022475"/>
    </source>
</evidence>
<dbReference type="FunFam" id="1.20.58.390:FF:000078">
    <property type="entry name" value="AcetylCholine Receptor"/>
    <property type="match status" value="1"/>
</dbReference>
<evidence type="ECO:0000256" key="5">
    <source>
        <dbReference type="ARBA" id="ARBA00023018"/>
    </source>
</evidence>
<dbReference type="CDD" id="cd19064">
    <property type="entry name" value="LGIC_TM_nAChR"/>
    <property type="match status" value="1"/>
</dbReference>
<feature type="domain" description="Neurotransmitter-gated ion-channel ligand-binding" evidence="16">
    <location>
        <begin position="83"/>
        <end position="287"/>
    </location>
</feature>
<dbReference type="PRINTS" id="PR00254">
    <property type="entry name" value="NICOTINICR"/>
</dbReference>
<protein>
    <submittedName>
        <fullName evidence="18">Uncharacterized protein</fullName>
    </submittedName>
</protein>
<evidence type="ECO:0000313" key="18">
    <source>
        <dbReference type="EnsemblMetazoa" id="XP_030846854"/>
    </source>
</evidence>
<dbReference type="GO" id="GO:0022848">
    <property type="term" value="F:acetylcholine-gated monoatomic cation-selective channel activity"/>
    <property type="evidence" value="ECO:0007669"/>
    <property type="project" value="InterPro"/>
</dbReference>
<evidence type="ECO:0000259" key="16">
    <source>
        <dbReference type="Pfam" id="PF02931"/>
    </source>
</evidence>
<comment type="subcellular location">
    <subcellularLocation>
        <location evidence="13">Synaptic cell membrane</location>
        <topology evidence="13">Multi-pass membrane protein</topology>
    </subcellularLocation>
</comment>
<dbReference type="InterPro" id="IPR036719">
    <property type="entry name" value="Neuro-gated_channel_TM_sf"/>
</dbReference>
<dbReference type="PROSITE" id="PS00236">
    <property type="entry name" value="NEUROTR_ION_CHANNEL"/>
    <property type="match status" value="1"/>
</dbReference>
<evidence type="ECO:0000256" key="10">
    <source>
        <dbReference type="ARBA" id="ARBA00023180"/>
    </source>
</evidence>
<dbReference type="Gene3D" id="1.20.58.390">
    <property type="entry name" value="Neurotransmitter-gated ion-channel transmembrane domain"/>
    <property type="match status" value="2"/>
</dbReference>
<organism evidence="18 19">
    <name type="scientific">Strongylocentrotus purpuratus</name>
    <name type="common">Purple sea urchin</name>
    <dbReference type="NCBI Taxonomy" id="7668"/>
    <lineage>
        <taxon>Eukaryota</taxon>
        <taxon>Metazoa</taxon>
        <taxon>Echinodermata</taxon>
        <taxon>Eleutherozoa</taxon>
        <taxon>Echinozoa</taxon>
        <taxon>Echinoidea</taxon>
        <taxon>Euechinoidea</taxon>
        <taxon>Echinacea</taxon>
        <taxon>Camarodonta</taxon>
        <taxon>Echinidea</taxon>
        <taxon>Strongylocentrotidae</taxon>
        <taxon>Strongylocentrotus</taxon>
    </lineage>
</organism>
<feature type="transmembrane region" description="Helical" evidence="14">
    <location>
        <begin position="349"/>
        <end position="372"/>
    </location>
</feature>
<dbReference type="GO" id="GO:0045211">
    <property type="term" value="C:postsynaptic membrane"/>
    <property type="evidence" value="ECO:0007669"/>
    <property type="project" value="InterPro"/>
</dbReference>
<dbReference type="Pfam" id="PF02932">
    <property type="entry name" value="Neur_chan_memb"/>
    <property type="match status" value="2"/>
</dbReference>
<dbReference type="GeneID" id="581086"/>
<dbReference type="Proteomes" id="UP000007110">
    <property type="component" value="Unassembled WGS sequence"/>
</dbReference>
<evidence type="ECO:0000313" key="19">
    <source>
        <dbReference type="Proteomes" id="UP000007110"/>
    </source>
</evidence>
<evidence type="ECO:0000256" key="11">
    <source>
        <dbReference type="ARBA" id="ARBA00023286"/>
    </source>
</evidence>
<feature type="region of interest" description="Disordered" evidence="15">
    <location>
        <begin position="524"/>
        <end position="551"/>
    </location>
</feature>
<feature type="domain" description="Neurotransmitter-gated ion-channel transmembrane" evidence="17">
    <location>
        <begin position="294"/>
        <end position="511"/>
    </location>
</feature>
<dbReference type="OrthoDB" id="5975154at2759"/>
<feature type="transmembrane region" description="Helical" evidence="14">
    <location>
        <begin position="317"/>
        <end position="337"/>
    </location>
</feature>
<dbReference type="InterPro" id="IPR002394">
    <property type="entry name" value="Nicotinic_acetylcholine_rcpt"/>
</dbReference>
<dbReference type="GO" id="GO:0005231">
    <property type="term" value="F:excitatory extracellular ligand-gated monoatomic ion channel activity"/>
    <property type="evidence" value="ECO:0000318"/>
    <property type="project" value="GO_Central"/>
</dbReference>
<accession>A0A7M7P639</accession>
<keyword evidence="6 14" id="KW-0406">Ion transport</keyword>
<dbReference type="GO" id="GO:0007268">
    <property type="term" value="P:chemical synaptic transmission"/>
    <property type="evidence" value="ECO:0000318"/>
    <property type="project" value="GO_Central"/>
</dbReference>
<dbReference type="OMA" id="KKDYWEN"/>
<evidence type="ECO:0000256" key="13">
    <source>
        <dbReference type="ARBA" id="ARBA00034099"/>
    </source>
</evidence>
<evidence type="ECO:0000256" key="1">
    <source>
        <dbReference type="ARBA" id="ARBA00022448"/>
    </source>
</evidence>
<dbReference type="GO" id="GO:0043005">
    <property type="term" value="C:neuron projection"/>
    <property type="evidence" value="ECO:0000318"/>
    <property type="project" value="GO_Central"/>
</dbReference>
<evidence type="ECO:0000259" key="17">
    <source>
        <dbReference type="Pfam" id="PF02932"/>
    </source>
</evidence>
<proteinExistence type="inferred from homology"/>
<evidence type="ECO:0000256" key="14">
    <source>
        <dbReference type="RuleBase" id="RU000687"/>
    </source>
</evidence>
<dbReference type="InterPro" id="IPR006029">
    <property type="entry name" value="Neurotrans-gated_channel_TM"/>
</dbReference>
<dbReference type="GO" id="GO:0034220">
    <property type="term" value="P:monoatomic ion transmembrane transport"/>
    <property type="evidence" value="ECO:0000318"/>
    <property type="project" value="GO_Central"/>
</dbReference>
<dbReference type="InterPro" id="IPR038050">
    <property type="entry name" value="Neuro_actylchol_rec"/>
</dbReference>
<dbReference type="CDD" id="cd18997">
    <property type="entry name" value="LGIC_ECD_nAChR"/>
    <property type="match status" value="1"/>
</dbReference>
<feature type="domain" description="Neurotransmitter-gated ion-channel transmembrane" evidence="17">
    <location>
        <begin position="538"/>
        <end position="617"/>
    </location>
</feature>
<keyword evidence="4 14" id="KW-1133">Transmembrane helix</keyword>
<dbReference type="InterPro" id="IPR006201">
    <property type="entry name" value="Neur_channel"/>
</dbReference>
<evidence type="ECO:0000256" key="7">
    <source>
        <dbReference type="ARBA" id="ARBA00023136"/>
    </source>
</evidence>
<name>A0A7M7P639_STRPU</name>
<dbReference type="EnsemblMetazoa" id="XM_030990994">
    <property type="protein sequence ID" value="XP_030846854"/>
    <property type="gene ID" value="LOC581086"/>
</dbReference>
<dbReference type="GO" id="GO:0004888">
    <property type="term" value="F:transmembrane signaling receptor activity"/>
    <property type="evidence" value="ECO:0007669"/>
    <property type="project" value="InterPro"/>
</dbReference>
<evidence type="ECO:0000256" key="15">
    <source>
        <dbReference type="SAM" id="MobiDB-lite"/>
    </source>
</evidence>
<keyword evidence="3 14" id="KW-0812">Transmembrane</keyword>
<keyword evidence="7 14" id="KW-0472">Membrane</keyword>
<keyword evidence="11" id="KW-1071">Ligand-gated ion channel</keyword>
<dbReference type="InterPro" id="IPR036734">
    <property type="entry name" value="Neur_chan_lig-bd_sf"/>
</dbReference>
<dbReference type="RefSeq" id="XP_030846854.1">
    <property type="nucleotide sequence ID" value="XM_030990994.1"/>
</dbReference>
<dbReference type="InterPro" id="IPR018000">
    <property type="entry name" value="Neurotransmitter_ion_chnl_CS"/>
</dbReference>
<comment type="similarity">
    <text evidence="14">Belongs to the ligand-gated ion channel (TC 1.A.9) family.</text>
</comment>
<evidence type="ECO:0000256" key="9">
    <source>
        <dbReference type="ARBA" id="ARBA00023170"/>
    </source>
</evidence>
<dbReference type="SUPFAM" id="SSF63712">
    <property type="entry name" value="Nicotinic receptor ligand binding domain-like"/>
    <property type="match status" value="1"/>
</dbReference>
<dbReference type="PANTHER" id="PTHR18945">
    <property type="entry name" value="NEUROTRANSMITTER GATED ION CHANNEL"/>
    <property type="match status" value="1"/>
</dbReference>
<keyword evidence="1 14" id="KW-0813">Transport</keyword>
<keyword evidence="10" id="KW-0325">Glycoprotein</keyword>
<keyword evidence="5" id="KW-0770">Synapse</keyword>
<reference evidence="18" key="2">
    <citation type="submission" date="2021-01" db="UniProtKB">
        <authorList>
            <consortium name="EnsemblMetazoa"/>
        </authorList>
    </citation>
    <scope>IDENTIFICATION</scope>
</reference>
<keyword evidence="12 14" id="KW-0407">Ion channel</keyword>
<dbReference type="InParanoid" id="A0A7M7P639"/>
<keyword evidence="2" id="KW-1003">Cell membrane</keyword>
<evidence type="ECO:0000256" key="6">
    <source>
        <dbReference type="ARBA" id="ARBA00023065"/>
    </source>
</evidence>
<dbReference type="GO" id="GO:0045202">
    <property type="term" value="C:synapse"/>
    <property type="evidence" value="ECO:0000318"/>
    <property type="project" value="GO_Central"/>
</dbReference>
<dbReference type="FunFam" id="2.70.170.10:FF:000005">
    <property type="entry name" value="Neuronal nicotinic acetylcholine receptor alpha4 subunit"/>
    <property type="match status" value="1"/>
</dbReference>
<dbReference type="Pfam" id="PF02931">
    <property type="entry name" value="Neur_chan_LBD"/>
    <property type="match status" value="1"/>
</dbReference>
<dbReference type="GO" id="GO:0005886">
    <property type="term" value="C:plasma membrane"/>
    <property type="evidence" value="ECO:0000318"/>
    <property type="project" value="GO_Central"/>
</dbReference>
<dbReference type="KEGG" id="spu:581086"/>
<sequence length="661" mass="76377">MNEMKKEATEEESREKKMEMLGYSWNSVQRPLFVHSVNALLLTLCRRYKSHLKQRPHQLILFFFLSLSLSPTGCGASSSEELLREKLFPPDYNPWALPNKNASDVLLIWFGLAISQIVDVDEKNQVLTSKVWMKQMWRDYHFTWDPADFGNISNIKVPSPKIWIPDIMIYNNANGTFDMKSHAWANIYFNGTVYWFPPAVYKSSCKIDVQYFPFDEQRCVMKFGSWSYDQHKIDLIPVSDSAEKKDYWENGEWTIVKSPAERHAIKYPCCDDIYVDVTYTFVLRRKPLFYFAYLLLPCGIISFNTVLVFYLPPDITGKMSLCTSVLLSMVWFLLLVTQCIPSNANNFPLIVKYLLFTMTIVASSIVLTVFVLNIRHRSPYTHIMPQWVRTVFIDMLPRFVGLQRPNQKRKRDMHSINMSGRESIATCNHVDAMMTETSSHSSEADNDLMQAHLSHQATHNYAVDKNSKPKENNAKMNAGNKNPAVEPLLNCMLAQKSMKAERFYTPFNEKNNAIPHYIIPDELSGHPHAGHMENNIRSSSHTPTSKKRPRPLLQEEPPLQYMVAQQTVEDIMYLTSRSINNEYATKAREEWKLVAMVIDRIFLIIYLCAVFIGTLSIVLEAPLAREFFMDVLFRNGTSFNEDPTLMNEACSTYFLTDCAEL</sequence>
<dbReference type="InterPro" id="IPR006202">
    <property type="entry name" value="Neur_chan_lig-bd"/>
</dbReference>
<dbReference type="Gene3D" id="2.70.170.10">
    <property type="entry name" value="Neurotransmitter-gated ion-channel ligand-binding domain"/>
    <property type="match status" value="1"/>
</dbReference>
<reference evidence="19" key="1">
    <citation type="submission" date="2015-02" db="EMBL/GenBank/DDBJ databases">
        <title>Genome sequencing for Strongylocentrotus purpuratus.</title>
        <authorList>
            <person name="Murali S."/>
            <person name="Liu Y."/>
            <person name="Vee V."/>
            <person name="English A."/>
            <person name="Wang M."/>
            <person name="Skinner E."/>
            <person name="Han Y."/>
            <person name="Muzny D.M."/>
            <person name="Worley K.C."/>
            <person name="Gibbs R.A."/>
        </authorList>
    </citation>
    <scope>NUCLEOTIDE SEQUENCE</scope>
</reference>
<dbReference type="GO" id="GO:0042391">
    <property type="term" value="P:regulation of membrane potential"/>
    <property type="evidence" value="ECO:0000318"/>
    <property type="project" value="GO_Central"/>
</dbReference>
<dbReference type="GO" id="GO:0005892">
    <property type="term" value="C:acetylcholine-gated channel complex"/>
    <property type="evidence" value="ECO:0000318"/>
    <property type="project" value="GO_Central"/>
</dbReference>
<feature type="transmembrane region" description="Helical" evidence="14">
    <location>
        <begin position="288"/>
        <end position="311"/>
    </location>
</feature>
<evidence type="ECO:0000256" key="4">
    <source>
        <dbReference type="ARBA" id="ARBA00022989"/>
    </source>
</evidence>
<dbReference type="PRINTS" id="PR00252">
    <property type="entry name" value="NRIONCHANNEL"/>
</dbReference>
<feature type="transmembrane region" description="Helical" evidence="14">
    <location>
        <begin position="601"/>
        <end position="619"/>
    </location>
</feature>
<evidence type="ECO:0000256" key="8">
    <source>
        <dbReference type="ARBA" id="ARBA00023157"/>
    </source>
</evidence>
<keyword evidence="8" id="KW-1015">Disulfide bond</keyword>